<comment type="caution">
    <text evidence="2">The sequence shown here is derived from an EMBL/GenBank/DDBJ whole genome shotgun (WGS) entry which is preliminary data.</text>
</comment>
<evidence type="ECO:0000259" key="1">
    <source>
        <dbReference type="Pfam" id="PF07705"/>
    </source>
</evidence>
<sequence length="794" mass="84512">SLGGNEEITVNYSINVPDDKWSYYNFGLGLSTTEGVTANLPIRVDVARLLPRLVADTSSLQASMLRGGQTIVEFTVSNQGEIASGQLNILLPNASWLKSASSVTLPSLNPGQSTKVSLLLQPSATQELTVYNGNVVISGDEASLSLPFNFRAISEAKGNLNISVVDELFFFAEGSPRLENATITLLDPFTGTVISSEKDADGILSKTDLAEGYYKLRITADNHDTYEQNIYIGAGETEDIQAFLSRQTVKYTWTVTPTEIEDRYIITVQSTFETDVPIPVVTIDPPLIDLENLQVVGQVMQIDMTVTNHGLIAANDIKLNFGEHPFYKIEPLINDFDGLAAKSSLTIPVRITRIADFDTLPNSAGELSTLATPSVPCSISGSLGWSYPCGGNDVQKSTTIAFNNVEGNCAGGGIGGFGGGGFGGGGFGGGGFGGGGFGGGSIYSPTPVVLDINPCCVEITLFEKDFSSYFEPFVETAETAVNAYLAVQTGKLAEVDLEISAEAEVKTCCDPIGLAYGASAEGTGRLLIGPNLSQDFELSVPEELLLGSMFSSISLSGEGLIGITVEPYIKIDGFIGEECGEDFKISLSGTVGLDFNAGITGNIKAKAEFINGQAPEFEIVAAEGGLFGGLSYTFGYSTSEGFYSSFESSGLYLSAYASAFGYTLSPFDNPATPEVETRKYLIDPVNSSNVFEINNIPVFNFDVSSLEKTITEQLQSQANEILSRPEYQGFLITLDKPENTNNQLSASEEASVCAQVTIKIDQEAVMTRAAFLGNLEIENGNATNLTNLSVILQI</sequence>
<evidence type="ECO:0000313" key="3">
    <source>
        <dbReference type="Proteomes" id="UP000636187"/>
    </source>
</evidence>
<dbReference type="RefSeq" id="WP_190717853.1">
    <property type="nucleotide sequence ID" value="NZ_JACJSW010000002.1"/>
</dbReference>
<accession>A0ABR8HNR0</accession>
<feature type="non-terminal residue" evidence="2">
    <location>
        <position position="794"/>
    </location>
</feature>
<proteinExistence type="predicted"/>
<dbReference type="Pfam" id="PF07705">
    <property type="entry name" value="CARDB"/>
    <property type="match status" value="1"/>
</dbReference>
<organism evidence="2 3">
    <name type="scientific">Microcystis flos-aquae FACHB-1344</name>
    <dbReference type="NCBI Taxonomy" id="2692899"/>
    <lineage>
        <taxon>Bacteria</taxon>
        <taxon>Bacillati</taxon>
        <taxon>Cyanobacteriota</taxon>
        <taxon>Cyanophyceae</taxon>
        <taxon>Oscillatoriophycideae</taxon>
        <taxon>Chroococcales</taxon>
        <taxon>Microcystaceae</taxon>
        <taxon>Microcystis</taxon>
    </lineage>
</organism>
<evidence type="ECO:0000313" key="2">
    <source>
        <dbReference type="EMBL" id="MBD2620179.1"/>
    </source>
</evidence>
<feature type="domain" description="CARDB" evidence="1">
    <location>
        <begin position="51"/>
        <end position="129"/>
    </location>
</feature>
<gene>
    <name evidence="2" type="ORF">H6G48_00025</name>
</gene>
<dbReference type="InterPro" id="IPR011635">
    <property type="entry name" value="CARDB"/>
</dbReference>
<name>A0ABR8HNR0_9CHRO</name>
<dbReference type="SUPFAM" id="SSF49478">
    <property type="entry name" value="Cna protein B-type domain"/>
    <property type="match status" value="1"/>
</dbReference>
<keyword evidence="3" id="KW-1185">Reference proteome</keyword>
<feature type="non-terminal residue" evidence="2">
    <location>
        <position position="1"/>
    </location>
</feature>
<dbReference type="Proteomes" id="UP000636187">
    <property type="component" value="Unassembled WGS sequence"/>
</dbReference>
<protein>
    <recommendedName>
        <fullName evidence="1">CARDB domain-containing protein</fullName>
    </recommendedName>
</protein>
<dbReference type="EMBL" id="JACJSW010000002">
    <property type="protein sequence ID" value="MBD2620179.1"/>
    <property type="molecule type" value="Genomic_DNA"/>
</dbReference>
<reference evidence="2 3" key="1">
    <citation type="journal article" date="2020" name="ISME J.">
        <title>Comparative genomics reveals insights into cyanobacterial evolution and habitat adaptation.</title>
        <authorList>
            <person name="Chen M.Y."/>
            <person name="Teng W.K."/>
            <person name="Zhao L."/>
            <person name="Hu C.X."/>
            <person name="Zhou Y.K."/>
            <person name="Han B.P."/>
            <person name="Song L.R."/>
            <person name="Shu W.S."/>
        </authorList>
    </citation>
    <scope>NUCLEOTIDE SEQUENCE [LARGE SCALE GENOMIC DNA]</scope>
    <source>
        <strain evidence="2 3">FACHB-1344</strain>
    </source>
</reference>